<feature type="transmembrane region" description="Helical" evidence="1">
    <location>
        <begin position="234"/>
        <end position="256"/>
    </location>
</feature>
<proteinExistence type="predicted"/>
<dbReference type="PANTHER" id="PTHR36832:SF1">
    <property type="entry name" value="SLR1174 PROTEIN"/>
    <property type="match status" value="1"/>
</dbReference>
<keyword evidence="1" id="KW-0812">Transmembrane</keyword>
<keyword evidence="1" id="KW-1133">Transmembrane helix</keyword>
<protein>
    <submittedName>
        <fullName evidence="2">ABC-2 family transporter protein</fullName>
    </submittedName>
</protein>
<accession>A0ABU8ENZ3</accession>
<feature type="transmembrane region" description="Helical" evidence="1">
    <location>
        <begin position="54"/>
        <end position="73"/>
    </location>
</feature>
<reference evidence="2 3" key="1">
    <citation type="submission" date="2023-12" db="EMBL/GenBank/DDBJ databases">
        <authorList>
            <person name="Easwaran N."/>
            <person name="Lazarus H.P.S."/>
        </authorList>
    </citation>
    <scope>NUCLEOTIDE SEQUENCE [LARGE SCALE GENOMIC DNA]</scope>
    <source>
        <strain evidence="2 3">VIT-2023</strain>
    </source>
</reference>
<dbReference type="PANTHER" id="PTHR36832">
    <property type="entry name" value="SLR1174 PROTEIN-RELATED"/>
    <property type="match status" value="1"/>
</dbReference>
<evidence type="ECO:0000256" key="1">
    <source>
        <dbReference type="SAM" id="Phobius"/>
    </source>
</evidence>
<dbReference type="EMBL" id="JBAWKY010000007">
    <property type="protein sequence ID" value="MEI4463931.1"/>
    <property type="molecule type" value="Genomic_DNA"/>
</dbReference>
<dbReference type="RefSeq" id="WP_336449744.1">
    <property type="nucleotide sequence ID" value="NZ_JBAWKY010000007.1"/>
</dbReference>
<feature type="transmembrane region" description="Helical" evidence="1">
    <location>
        <begin position="139"/>
        <end position="171"/>
    </location>
</feature>
<organism evidence="2 3">
    <name type="scientific">Exiguobacterium indicum</name>
    <dbReference type="NCBI Taxonomy" id="296995"/>
    <lineage>
        <taxon>Bacteria</taxon>
        <taxon>Bacillati</taxon>
        <taxon>Bacillota</taxon>
        <taxon>Bacilli</taxon>
        <taxon>Bacillales</taxon>
        <taxon>Bacillales Family XII. Incertae Sedis</taxon>
        <taxon>Exiguobacterium</taxon>
    </lineage>
</organism>
<dbReference type="Pfam" id="PF06182">
    <property type="entry name" value="ABC2_membrane_6"/>
    <property type="match status" value="1"/>
</dbReference>
<dbReference type="Proteomes" id="UP001387110">
    <property type="component" value="Unassembled WGS sequence"/>
</dbReference>
<evidence type="ECO:0000313" key="2">
    <source>
        <dbReference type="EMBL" id="MEI4463931.1"/>
    </source>
</evidence>
<comment type="caution">
    <text evidence="2">The sequence shown here is derived from an EMBL/GenBank/DDBJ whole genome shotgun (WGS) entry which is preliminary data.</text>
</comment>
<feature type="transmembrane region" description="Helical" evidence="1">
    <location>
        <begin position="204"/>
        <end position="222"/>
    </location>
</feature>
<evidence type="ECO:0000313" key="3">
    <source>
        <dbReference type="Proteomes" id="UP001387110"/>
    </source>
</evidence>
<feature type="transmembrane region" description="Helical" evidence="1">
    <location>
        <begin position="115"/>
        <end position="133"/>
    </location>
</feature>
<sequence length="264" mass="29267">MRIRKYTALMRSQIKVDLAYTAWYWASMFSVTMRLFILYFFWQAVYANKTDVSGISLSTMLTYAVLATMIDQFRGGAGRDLARMIKQGAIAVELLRPYHLLDKLLAQDIGSKVSVLFRSILPLVLVSILFIGVDRPQSWLAGIAFVGSVICAVLLATLIDLLVGIFAFYTVNIWGLSVLQDAVITIMSGAIVPLTLFPDWFQTISLYLPFASLVYVPVAIYTGEIGASGILQALLIQIGWLIGFFVILRITFALAIRKVTVFGG</sequence>
<name>A0ABU8ENZ3_9BACL</name>
<keyword evidence="3" id="KW-1185">Reference proteome</keyword>
<feature type="transmembrane region" description="Helical" evidence="1">
    <location>
        <begin position="178"/>
        <end position="198"/>
    </location>
</feature>
<keyword evidence="1" id="KW-0472">Membrane</keyword>
<feature type="transmembrane region" description="Helical" evidence="1">
    <location>
        <begin position="21"/>
        <end position="42"/>
    </location>
</feature>
<gene>
    <name evidence="2" type="ORF">SZL87_16005</name>
</gene>
<dbReference type="InterPro" id="IPR010390">
    <property type="entry name" value="ABC-2_transporter-like"/>
</dbReference>